<evidence type="ECO:0000313" key="8">
    <source>
        <dbReference type="Proteomes" id="UP001642484"/>
    </source>
</evidence>
<dbReference type="SUPFAM" id="SSF54534">
    <property type="entry name" value="FKBP-like"/>
    <property type="match status" value="1"/>
</dbReference>
<dbReference type="InterPro" id="IPR001179">
    <property type="entry name" value="PPIase_FKBP_dom"/>
</dbReference>
<protein>
    <recommendedName>
        <fullName evidence="2 5">peptidylprolyl isomerase</fullName>
        <ecNumber evidence="2 5">5.2.1.8</ecNumber>
    </recommendedName>
</protein>
<organism evidence="7 8">
    <name type="scientific">Durusdinium trenchii</name>
    <dbReference type="NCBI Taxonomy" id="1381693"/>
    <lineage>
        <taxon>Eukaryota</taxon>
        <taxon>Sar</taxon>
        <taxon>Alveolata</taxon>
        <taxon>Dinophyceae</taxon>
        <taxon>Suessiales</taxon>
        <taxon>Symbiodiniaceae</taxon>
        <taxon>Durusdinium</taxon>
    </lineage>
</organism>
<reference evidence="7 8" key="1">
    <citation type="submission" date="2024-02" db="EMBL/GenBank/DDBJ databases">
        <authorList>
            <person name="Chen Y."/>
            <person name="Shah S."/>
            <person name="Dougan E. K."/>
            <person name="Thang M."/>
            <person name="Chan C."/>
        </authorList>
    </citation>
    <scope>NUCLEOTIDE SEQUENCE [LARGE SCALE GENOMIC DNA]</scope>
</reference>
<dbReference type="Gene3D" id="3.10.50.40">
    <property type="match status" value="1"/>
</dbReference>
<accession>A0ABP0HPM2</accession>
<gene>
    <name evidence="7" type="ORF">CCMP2556_LOCUS2554</name>
</gene>
<sequence length="212" mass="22622">MAGASAVRAALPAALLGVPFTRSTRRNTHGAGASSSRVGASARARSSVCCSDKRFELVDKEKYFKSKQAASTVYLQAAGGMRYCDLKMGDGKLAQKGILVCFHYEGKRLNGKVMESSWTTATTPPCVKAGHTPEFPALGEGVVGMREGGKRELIIPPSMNRPGVEEVMIYTLELVTVAPAGEEPADAPPPVTEPEPTRATWFWQRLVGGPGR</sequence>
<evidence type="ECO:0000313" key="7">
    <source>
        <dbReference type="EMBL" id="CAK8991683.1"/>
    </source>
</evidence>
<keyword evidence="8" id="KW-1185">Reference proteome</keyword>
<comment type="catalytic activity">
    <reaction evidence="1 5">
        <text>[protein]-peptidylproline (omega=180) = [protein]-peptidylproline (omega=0)</text>
        <dbReference type="Rhea" id="RHEA:16237"/>
        <dbReference type="Rhea" id="RHEA-COMP:10747"/>
        <dbReference type="Rhea" id="RHEA-COMP:10748"/>
        <dbReference type="ChEBI" id="CHEBI:83833"/>
        <dbReference type="ChEBI" id="CHEBI:83834"/>
        <dbReference type="EC" id="5.2.1.8"/>
    </reaction>
</comment>
<comment type="caution">
    <text evidence="7">The sequence shown here is derived from an EMBL/GenBank/DDBJ whole genome shotgun (WGS) entry which is preliminary data.</text>
</comment>
<evidence type="ECO:0000256" key="1">
    <source>
        <dbReference type="ARBA" id="ARBA00000971"/>
    </source>
</evidence>
<dbReference type="InterPro" id="IPR046357">
    <property type="entry name" value="PPIase_dom_sf"/>
</dbReference>
<dbReference type="EC" id="5.2.1.8" evidence="2 5"/>
<proteinExistence type="predicted"/>
<evidence type="ECO:0000256" key="3">
    <source>
        <dbReference type="ARBA" id="ARBA00023110"/>
    </source>
</evidence>
<dbReference type="Pfam" id="PF00254">
    <property type="entry name" value="FKBP_C"/>
    <property type="match status" value="1"/>
</dbReference>
<dbReference type="EMBL" id="CAXAMN010000980">
    <property type="protein sequence ID" value="CAK8991683.1"/>
    <property type="molecule type" value="Genomic_DNA"/>
</dbReference>
<feature type="domain" description="PPIase FKBP-type" evidence="6">
    <location>
        <begin position="97"/>
        <end position="159"/>
    </location>
</feature>
<evidence type="ECO:0000259" key="6">
    <source>
        <dbReference type="PROSITE" id="PS50059"/>
    </source>
</evidence>
<dbReference type="Proteomes" id="UP001642484">
    <property type="component" value="Unassembled WGS sequence"/>
</dbReference>
<evidence type="ECO:0000256" key="5">
    <source>
        <dbReference type="PROSITE-ProRule" id="PRU00277"/>
    </source>
</evidence>
<evidence type="ECO:0000256" key="2">
    <source>
        <dbReference type="ARBA" id="ARBA00013194"/>
    </source>
</evidence>
<keyword evidence="3 5" id="KW-0697">Rotamase</keyword>
<dbReference type="PROSITE" id="PS50059">
    <property type="entry name" value="FKBP_PPIASE"/>
    <property type="match status" value="1"/>
</dbReference>
<keyword evidence="4 5" id="KW-0413">Isomerase</keyword>
<dbReference type="PANTHER" id="PTHR43811">
    <property type="entry name" value="FKBP-TYPE PEPTIDYL-PROLYL CIS-TRANS ISOMERASE FKPA"/>
    <property type="match status" value="1"/>
</dbReference>
<dbReference type="PANTHER" id="PTHR43811:SF26">
    <property type="entry name" value="PEPTIDYL-PROLYL CIS-TRANS ISOMERASE FKBP16-1, CHLOROPLASTIC"/>
    <property type="match status" value="1"/>
</dbReference>
<name>A0ABP0HPM2_9DINO</name>
<evidence type="ECO:0000256" key="4">
    <source>
        <dbReference type="ARBA" id="ARBA00023235"/>
    </source>
</evidence>